<dbReference type="EMBL" id="RPFW01000001">
    <property type="protein sequence ID" value="TVZ07088.1"/>
    <property type="molecule type" value="Genomic_DNA"/>
</dbReference>
<gene>
    <name evidence="2" type="ORF">EAS64_07160</name>
</gene>
<evidence type="ECO:0000313" key="2">
    <source>
        <dbReference type="EMBL" id="TVZ07088.1"/>
    </source>
</evidence>
<feature type="region of interest" description="Disordered" evidence="1">
    <location>
        <begin position="75"/>
        <end position="105"/>
    </location>
</feature>
<sequence length="158" mass="17413">MHRGENDAAQPPRLRRRDRHGRGVRGRLVPPAVPLYRTRSQQFDDMVLDAVARLESRWEAELAGVEFAVQEVPEAEELVDDSGPLPLARTVPGTPDSGDPGRPATPARIVVYRRPLMARSDSDGELSDLVFDVVVEEFASFLGLDPETVDPGYRGGLD</sequence>
<accession>A0A6P2C712</accession>
<protein>
    <submittedName>
        <fullName evidence="2">Metallopeptidase family protein</fullName>
    </submittedName>
</protein>
<organism evidence="2 3">
    <name type="scientific">Trebonia kvetii</name>
    <dbReference type="NCBI Taxonomy" id="2480626"/>
    <lineage>
        <taxon>Bacteria</taxon>
        <taxon>Bacillati</taxon>
        <taxon>Actinomycetota</taxon>
        <taxon>Actinomycetes</taxon>
        <taxon>Streptosporangiales</taxon>
        <taxon>Treboniaceae</taxon>
        <taxon>Trebonia</taxon>
    </lineage>
</organism>
<dbReference type="SUPFAM" id="SSF55486">
    <property type="entry name" value="Metalloproteases ('zincins'), catalytic domain"/>
    <property type="match status" value="1"/>
</dbReference>
<dbReference type="OrthoDB" id="4966605at2"/>
<reference evidence="2 3" key="1">
    <citation type="submission" date="2018-11" db="EMBL/GenBank/DDBJ databases">
        <title>Trebonia kvetii gen.nov., sp.nov., a novel acidophilic actinobacterium, and proposal of the new actinobacterial family Treboniaceae fam. nov.</title>
        <authorList>
            <person name="Rapoport D."/>
            <person name="Sagova-Mareckova M."/>
            <person name="Sedlacek I."/>
            <person name="Provaznik J."/>
            <person name="Kralova S."/>
            <person name="Pavlinic D."/>
            <person name="Benes V."/>
            <person name="Kopecky J."/>
        </authorList>
    </citation>
    <scope>NUCLEOTIDE SEQUENCE [LARGE SCALE GENOMIC DNA]</scope>
    <source>
        <strain evidence="2 3">15Tr583</strain>
    </source>
</reference>
<dbReference type="AlphaFoldDB" id="A0A6P2C712"/>
<feature type="compositionally biased region" description="Basic residues" evidence="1">
    <location>
        <begin position="13"/>
        <end position="25"/>
    </location>
</feature>
<dbReference type="Pfam" id="PF06262">
    <property type="entry name" value="Zincin_1"/>
    <property type="match status" value="1"/>
</dbReference>
<keyword evidence="3" id="KW-1185">Reference proteome</keyword>
<dbReference type="InterPro" id="IPR038555">
    <property type="entry name" value="Zincin_1_sf"/>
</dbReference>
<evidence type="ECO:0000256" key="1">
    <source>
        <dbReference type="SAM" id="MobiDB-lite"/>
    </source>
</evidence>
<name>A0A6P2C712_9ACTN</name>
<evidence type="ECO:0000313" key="3">
    <source>
        <dbReference type="Proteomes" id="UP000460272"/>
    </source>
</evidence>
<feature type="region of interest" description="Disordered" evidence="1">
    <location>
        <begin position="1"/>
        <end position="27"/>
    </location>
</feature>
<dbReference type="InterPro" id="IPR010428">
    <property type="entry name" value="Zincin_1"/>
</dbReference>
<dbReference type="Proteomes" id="UP000460272">
    <property type="component" value="Unassembled WGS sequence"/>
</dbReference>
<dbReference type="CDD" id="cd12954">
    <property type="entry name" value="MMP_TTHA0227_like_1"/>
    <property type="match status" value="1"/>
</dbReference>
<proteinExistence type="predicted"/>
<dbReference type="Gene3D" id="3.30.2010.20">
    <property type="match status" value="1"/>
</dbReference>
<comment type="caution">
    <text evidence="2">The sequence shown here is derived from an EMBL/GenBank/DDBJ whole genome shotgun (WGS) entry which is preliminary data.</text>
</comment>